<dbReference type="EMBL" id="JAZHXJ010000063">
    <property type="protein sequence ID" value="KAL1877578.1"/>
    <property type="molecule type" value="Genomic_DNA"/>
</dbReference>
<proteinExistence type="predicted"/>
<organism evidence="1 2">
    <name type="scientific">Phialemonium thermophilum</name>
    <dbReference type="NCBI Taxonomy" id="223376"/>
    <lineage>
        <taxon>Eukaryota</taxon>
        <taxon>Fungi</taxon>
        <taxon>Dikarya</taxon>
        <taxon>Ascomycota</taxon>
        <taxon>Pezizomycotina</taxon>
        <taxon>Sordariomycetes</taxon>
        <taxon>Sordariomycetidae</taxon>
        <taxon>Cephalothecales</taxon>
        <taxon>Cephalothecaceae</taxon>
        <taxon>Phialemonium</taxon>
    </lineage>
</organism>
<evidence type="ECO:0000313" key="1">
    <source>
        <dbReference type="EMBL" id="KAL1877578.1"/>
    </source>
</evidence>
<sequence>MRGVLGQAPCATPHLQVIPLWLPSNRNISDLCSSNIRRQAVRRNGLCCKRPISSPVSFLTSSLPFFLFFKEPYALFTSASASCPTYHNFSQTGGKWKSVRTLELYGFASLPRYHRVDIFERGRKTEPTREAISGRTDMYVSE</sequence>
<dbReference type="Proteomes" id="UP001586593">
    <property type="component" value="Unassembled WGS sequence"/>
</dbReference>
<keyword evidence="2" id="KW-1185">Reference proteome</keyword>
<evidence type="ECO:0000313" key="2">
    <source>
        <dbReference type="Proteomes" id="UP001586593"/>
    </source>
</evidence>
<accession>A0ABR3XNS1</accession>
<gene>
    <name evidence="1" type="ORF">VTK73DRAFT_8567</name>
</gene>
<comment type="caution">
    <text evidence="1">The sequence shown here is derived from an EMBL/GenBank/DDBJ whole genome shotgun (WGS) entry which is preliminary data.</text>
</comment>
<reference evidence="1 2" key="1">
    <citation type="journal article" date="2024" name="Commun. Biol.">
        <title>Comparative genomic analysis of thermophilic fungi reveals convergent evolutionary adaptations and gene losses.</title>
        <authorList>
            <person name="Steindorff A.S."/>
            <person name="Aguilar-Pontes M.V."/>
            <person name="Robinson A.J."/>
            <person name="Andreopoulos B."/>
            <person name="LaButti K."/>
            <person name="Kuo A."/>
            <person name="Mondo S."/>
            <person name="Riley R."/>
            <person name="Otillar R."/>
            <person name="Haridas S."/>
            <person name="Lipzen A."/>
            <person name="Grimwood J."/>
            <person name="Schmutz J."/>
            <person name="Clum A."/>
            <person name="Reid I.D."/>
            <person name="Moisan M.C."/>
            <person name="Butler G."/>
            <person name="Nguyen T.T.M."/>
            <person name="Dewar K."/>
            <person name="Conant G."/>
            <person name="Drula E."/>
            <person name="Henrissat B."/>
            <person name="Hansel C."/>
            <person name="Singer S."/>
            <person name="Hutchinson M.I."/>
            <person name="de Vries R.P."/>
            <person name="Natvig D.O."/>
            <person name="Powell A.J."/>
            <person name="Tsang A."/>
            <person name="Grigoriev I.V."/>
        </authorList>
    </citation>
    <scope>NUCLEOTIDE SEQUENCE [LARGE SCALE GENOMIC DNA]</scope>
    <source>
        <strain evidence="1 2">ATCC 24622</strain>
    </source>
</reference>
<protein>
    <submittedName>
        <fullName evidence="1">Uncharacterized protein</fullName>
    </submittedName>
</protein>
<name>A0ABR3XNS1_9PEZI</name>